<dbReference type="Gene3D" id="3.20.20.140">
    <property type="entry name" value="Metal-dependent hydrolases"/>
    <property type="match status" value="1"/>
</dbReference>
<protein>
    <submittedName>
        <fullName evidence="6">Dihydroorotase</fullName>
        <ecNumber evidence="6">3.5.2.3</ecNumber>
    </submittedName>
</protein>
<dbReference type="EMBL" id="FAXC01000128">
    <property type="protein sequence ID" value="CUV08804.1"/>
    <property type="molecule type" value="Genomic_DNA"/>
</dbReference>
<dbReference type="GO" id="GO:0004038">
    <property type="term" value="F:allantoinase activity"/>
    <property type="evidence" value="ECO:0007669"/>
    <property type="project" value="TreeGrafter"/>
</dbReference>
<dbReference type="InterPro" id="IPR024403">
    <property type="entry name" value="DHOase_cat"/>
</dbReference>
<dbReference type="PANTHER" id="PTHR43668">
    <property type="entry name" value="ALLANTOINASE"/>
    <property type="match status" value="1"/>
</dbReference>
<dbReference type="GO" id="GO:0004151">
    <property type="term" value="F:dihydroorotase activity"/>
    <property type="evidence" value="ECO:0007669"/>
    <property type="project" value="UniProtKB-EC"/>
</dbReference>
<reference evidence="6" key="1">
    <citation type="submission" date="2015-10" db="EMBL/GenBank/DDBJ databases">
        <authorList>
            <person name="Gilbert D.G."/>
        </authorList>
    </citation>
    <scope>NUCLEOTIDE SEQUENCE</scope>
</reference>
<evidence type="ECO:0000256" key="1">
    <source>
        <dbReference type="ARBA" id="ARBA00001947"/>
    </source>
</evidence>
<gene>
    <name evidence="6" type="ORF">MGWOODY_Mmi1988</name>
</gene>
<dbReference type="PROSITE" id="PS00483">
    <property type="entry name" value="DIHYDROOROTASE_2"/>
    <property type="match status" value="1"/>
</dbReference>
<proteinExistence type="inferred from homology"/>
<dbReference type="GO" id="GO:0046872">
    <property type="term" value="F:metal ion binding"/>
    <property type="evidence" value="ECO:0007669"/>
    <property type="project" value="UniProtKB-KW"/>
</dbReference>
<dbReference type="GO" id="GO:0005737">
    <property type="term" value="C:cytoplasm"/>
    <property type="evidence" value="ECO:0007669"/>
    <property type="project" value="TreeGrafter"/>
</dbReference>
<keyword evidence="4" id="KW-0665">Pyrimidine biosynthesis</keyword>
<keyword evidence="2" id="KW-0479">Metal-binding</keyword>
<dbReference type="InterPro" id="IPR004722">
    <property type="entry name" value="DHOase"/>
</dbReference>
<evidence type="ECO:0000256" key="2">
    <source>
        <dbReference type="ARBA" id="ARBA00022723"/>
    </source>
</evidence>
<comment type="cofactor">
    <cofactor evidence="1">
        <name>Zn(2+)</name>
        <dbReference type="ChEBI" id="CHEBI:29105"/>
    </cofactor>
</comment>
<dbReference type="InterPro" id="IPR032466">
    <property type="entry name" value="Metal_Hydrolase"/>
</dbReference>
<dbReference type="AlphaFoldDB" id="A0A160VI77"/>
<dbReference type="SUPFAM" id="SSF51338">
    <property type="entry name" value="Composite domain of metallo-dependent hydrolases"/>
    <property type="match status" value="1"/>
</dbReference>
<dbReference type="InterPro" id="IPR011059">
    <property type="entry name" value="Metal-dep_hydrolase_composite"/>
</dbReference>
<sequence>MKISKLRKRIVLTNGTILDPLAGTQKKGDILIEDGKIKKIGKVEPPKVADIVDCDGLIVTHGFCDLHVHFREPGREDKETLESGSMAALAGGFTRVCVMPNTDPPLDSPESIRYTVDRSEECPIHIHPIGAITKGQAGQELTEMGAMLSEGAVAFSDDGLPVTDAGIMRNALEYATMFNVPVINHAEDPCLKKDGMMHEGKIATHLGLPASPDISESNMIHRDLELTELTGAQLHVPHVSSAKSVHHIQEIKKKNEKISAEVTPHHLFFTDENLKTYNTNLKVAPPIRSQEDRKVLIKAVKDGIFDCIATDHAPHTIEEKEGTFDLAPFGMIGLESCFGVVNQVMVIQNKMDILKLIQMLTVNPRKIMNFETDLFAKGVMAELTIIDPTEEWIFSKTDIYSRSVNSPYIGQSLNGRVKYTIVKGHITSFP</sequence>
<accession>A0A160VI77</accession>
<dbReference type="PANTHER" id="PTHR43668:SF2">
    <property type="entry name" value="ALLANTOINASE"/>
    <property type="match status" value="1"/>
</dbReference>
<evidence type="ECO:0000313" key="6">
    <source>
        <dbReference type="EMBL" id="CUV08804.1"/>
    </source>
</evidence>
<dbReference type="InterPro" id="IPR002195">
    <property type="entry name" value="Dihydroorotase_CS"/>
</dbReference>
<feature type="domain" description="Dihydroorotase catalytic" evidence="5">
    <location>
        <begin position="58"/>
        <end position="242"/>
    </location>
</feature>
<evidence type="ECO:0000256" key="4">
    <source>
        <dbReference type="ARBA" id="ARBA00022975"/>
    </source>
</evidence>
<organism evidence="6">
    <name type="scientific">hydrothermal vent metagenome</name>
    <dbReference type="NCBI Taxonomy" id="652676"/>
    <lineage>
        <taxon>unclassified sequences</taxon>
        <taxon>metagenomes</taxon>
        <taxon>ecological metagenomes</taxon>
    </lineage>
</organism>
<dbReference type="GO" id="GO:0006145">
    <property type="term" value="P:purine nucleobase catabolic process"/>
    <property type="evidence" value="ECO:0007669"/>
    <property type="project" value="TreeGrafter"/>
</dbReference>
<name>A0A160VI77_9ZZZZ</name>
<evidence type="ECO:0000259" key="5">
    <source>
        <dbReference type="Pfam" id="PF12890"/>
    </source>
</evidence>
<dbReference type="InterPro" id="IPR050138">
    <property type="entry name" value="DHOase/Allantoinase_Hydrolase"/>
</dbReference>
<dbReference type="PROSITE" id="PS00482">
    <property type="entry name" value="DIHYDROOROTASE_1"/>
    <property type="match status" value="1"/>
</dbReference>
<dbReference type="GO" id="GO:0006221">
    <property type="term" value="P:pyrimidine nucleotide biosynthetic process"/>
    <property type="evidence" value="ECO:0007669"/>
    <property type="project" value="UniProtKB-KW"/>
</dbReference>
<dbReference type="SUPFAM" id="SSF51556">
    <property type="entry name" value="Metallo-dependent hydrolases"/>
    <property type="match status" value="1"/>
</dbReference>
<dbReference type="NCBIfam" id="TIGR00857">
    <property type="entry name" value="pyrC_multi"/>
    <property type="match status" value="1"/>
</dbReference>
<dbReference type="HAMAP" id="MF_00220_B">
    <property type="entry name" value="PyrC_classI_B"/>
    <property type="match status" value="1"/>
</dbReference>
<dbReference type="Pfam" id="PF12890">
    <property type="entry name" value="DHOase"/>
    <property type="match status" value="1"/>
</dbReference>
<keyword evidence="3 6" id="KW-0378">Hydrolase</keyword>
<dbReference type="Gene3D" id="2.30.40.10">
    <property type="entry name" value="Urease, subunit C, domain 1"/>
    <property type="match status" value="1"/>
</dbReference>
<dbReference type="CDD" id="cd01317">
    <property type="entry name" value="DHOase_IIa"/>
    <property type="match status" value="1"/>
</dbReference>
<dbReference type="EC" id="3.5.2.3" evidence="6"/>
<evidence type="ECO:0000256" key="3">
    <source>
        <dbReference type="ARBA" id="ARBA00022801"/>
    </source>
</evidence>